<evidence type="ECO:0000313" key="15">
    <source>
        <dbReference type="EMBL" id="MCS3866939.1"/>
    </source>
</evidence>
<dbReference type="GO" id="GO:0005524">
    <property type="term" value="F:ATP binding"/>
    <property type="evidence" value="ECO:0007669"/>
    <property type="project" value="UniProtKB-KW"/>
</dbReference>
<proteinExistence type="predicted"/>
<keyword evidence="4" id="KW-1003">Cell membrane</keyword>
<keyword evidence="8" id="KW-0418">Kinase</keyword>
<dbReference type="PANTHER" id="PTHR45528:SF1">
    <property type="entry name" value="SENSOR HISTIDINE KINASE CPXA"/>
    <property type="match status" value="1"/>
</dbReference>
<evidence type="ECO:0000256" key="9">
    <source>
        <dbReference type="ARBA" id="ARBA00022840"/>
    </source>
</evidence>
<dbReference type="SMART" id="SM00304">
    <property type="entry name" value="HAMP"/>
    <property type="match status" value="1"/>
</dbReference>
<keyword evidence="12" id="KW-0175">Coiled coil</keyword>
<evidence type="ECO:0000256" key="10">
    <source>
        <dbReference type="ARBA" id="ARBA00023012"/>
    </source>
</evidence>
<dbReference type="Proteomes" id="UP001155034">
    <property type="component" value="Unassembled WGS sequence"/>
</dbReference>
<dbReference type="SUPFAM" id="SSF158472">
    <property type="entry name" value="HAMP domain-like"/>
    <property type="match status" value="1"/>
</dbReference>
<evidence type="ECO:0000256" key="4">
    <source>
        <dbReference type="ARBA" id="ARBA00022475"/>
    </source>
</evidence>
<dbReference type="InterPro" id="IPR050398">
    <property type="entry name" value="HssS/ArlS-like"/>
</dbReference>
<comment type="subcellular location">
    <subcellularLocation>
        <location evidence="2">Cell membrane</location>
        <topology evidence="2">Multi-pass membrane protein</topology>
    </subcellularLocation>
</comment>
<dbReference type="RefSeq" id="WP_259084306.1">
    <property type="nucleotide sequence ID" value="NZ_JANTYZ010000026.1"/>
</dbReference>
<keyword evidence="13" id="KW-0812">Transmembrane</keyword>
<dbReference type="Gene3D" id="6.10.340.10">
    <property type="match status" value="1"/>
</dbReference>
<evidence type="ECO:0000256" key="2">
    <source>
        <dbReference type="ARBA" id="ARBA00004651"/>
    </source>
</evidence>
<comment type="catalytic activity">
    <reaction evidence="1">
        <text>ATP + protein L-histidine = ADP + protein N-phospho-L-histidine.</text>
        <dbReference type="EC" id="2.7.13.3"/>
    </reaction>
</comment>
<dbReference type="Pfam" id="PF05227">
    <property type="entry name" value="CHASE3"/>
    <property type="match status" value="1"/>
</dbReference>
<evidence type="ECO:0000259" key="14">
    <source>
        <dbReference type="PROSITE" id="PS50885"/>
    </source>
</evidence>
<dbReference type="PROSITE" id="PS50885">
    <property type="entry name" value="HAMP"/>
    <property type="match status" value="1"/>
</dbReference>
<dbReference type="GO" id="GO:0000155">
    <property type="term" value="F:phosphorelay sensor kinase activity"/>
    <property type="evidence" value="ECO:0007669"/>
    <property type="project" value="TreeGrafter"/>
</dbReference>
<dbReference type="AlphaFoldDB" id="A0A9X2U4W8"/>
<dbReference type="EC" id="2.7.13.3" evidence="3"/>
<dbReference type="GO" id="GO:0005886">
    <property type="term" value="C:plasma membrane"/>
    <property type="evidence" value="ECO:0007669"/>
    <property type="project" value="UniProtKB-SubCell"/>
</dbReference>
<organism evidence="15 16">
    <name type="scientific">Salinibacter ruber</name>
    <dbReference type="NCBI Taxonomy" id="146919"/>
    <lineage>
        <taxon>Bacteria</taxon>
        <taxon>Pseudomonadati</taxon>
        <taxon>Rhodothermota</taxon>
        <taxon>Rhodothermia</taxon>
        <taxon>Rhodothermales</taxon>
        <taxon>Salinibacteraceae</taxon>
        <taxon>Salinibacter</taxon>
    </lineage>
</organism>
<evidence type="ECO:0000256" key="1">
    <source>
        <dbReference type="ARBA" id="ARBA00000085"/>
    </source>
</evidence>
<evidence type="ECO:0000313" key="16">
    <source>
        <dbReference type="Proteomes" id="UP001155034"/>
    </source>
</evidence>
<dbReference type="InterPro" id="IPR003660">
    <property type="entry name" value="HAMP_dom"/>
</dbReference>
<dbReference type="PANTHER" id="PTHR45528">
    <property type="entry name" value="SENSOR HISTIDINE KINASE CPXA"/>
    <property type="match status" value="1"/>
</dbReference>
<protein>
    <recommendedName>
        <fullName evidence="3">histidine kinase</fullName>
        <ecNumber evidence="3">2.7.13.3</ecNumber>
    </recommendedName>
</protein>
<sequence>MKLLSFVTQSIGRKIISAFTATLVLMMALAWTSYSSIGELRSTSHWVSHTHEVLGQLERVSSELKDAETGQRGYLITGEDRYLEPYNSARTSAEEAVANLRDLTSDNPAQQKRIDELTPLIDAKFAELQETIDLRRTEGFEASREVVLSDRGKATMDDIRTILDEMVAEEQALLESREAKSADMASWVFSLIALLSVLALVVSVVVGVILTRSISGPVGKLSEAATRMKNGDYDATVEVDTNDEISTLAESFNQMVGQIKNAIQEAEAQEKQAQEAQDKAEEAQR</sequence>
<feature type="coiled-coil region" evidence="12">
    <location>
        <begin position="249"/>
        <end position="283"/>
    </location>
</feature>
<evidence type="ECO:0000256" key="7">
    <source>
        <dbReference type="ARBA" id="ARBA00022741"/>
    </source>
</evidence>
<dbReference type="EMBL" id="JANTYZ010000026">
    <property type="protein sequence ID" value="MCS3866939.1"/>
    <property type="molecule type" value="Genomic_DNA"/>
</dbReference>
<evidence type="ECO:0000256" key="6">
    <source>
        <dbReference type="ARBA" id="ARBA00022679"/>
    </source>
</evidence>
<keyword evidence="6" id="KW-0808">Transferase</keyword>
<keyword evidence="7" id="KW-0547">Nucleotide-binding</keyword>
<feature type="domain" description="HAMP" evidence="14">
    <location>
        <begin position="212"/>
        <end position="264"/>
    </location>
</feature>
<evidence type="ECO:0000256" key="13">
    <source>
        <dbReference type="SAM" id="Phobius"/>
    </source>
</evidence>
<dbReference type="CDD" id="cd19410">
    <property type="entry name" value="HK9-like_sensor"/>
    <property type="match status" value="1"/>
</dbReference>
<dbReference type="InterPro" id="IPR007891">
    <property type="entry name" value="CHASE3"/>
</dbReference>
<comment type="caution">
    <text evidence="15">The sequence shown here is derived from an EMBL/GenBank/DDBJ whole genome shotgun (WGS) entry which is preliminary data.</text>
</comment>
<dbReference type="CDD" id="cd06225">
    <property type="entry name" value="HAMP"/>
    <property type="match status" value="1"/>
</dbReference>
<evidence type="ECO:0000256" key="12">
    <source>
        <dbReference type="SAM" id="Coils"/>
    </source>
</evidence>
<evidence type="ECO:0000256" key="5">
    <source>
        <dbReference type="ARBA" id="ARBA00022553"/>
    </source>
</evidence>
<keyword evidence="13" id="KW-1133">Transmembrane helix</keyword>
<accession>A0A9X2U4W8</accession>
<feature type="non-terminal residue" evidence="15">
    <location>
        <position position="285"/>
    </location>
</feature>
<keyword evidence="9" id="KW-0067">ATP-binding</keyword>
<dbReference type="Pfam" id="PF00672">
    <property type="entry name" value="HAMP"/>
    <property type="match status" value="1"/>
</dbReference>
<keyword evidence="5" id="KW-0597">Phosphoprotein</keyword>
<gene>
    <name evidence="15" type="ORF">GGP82_003522</name>
</gene>
<evidence type="ECO:0000256" key="8">
    <source>
        <dbReference type="ARBA" id="ARBA00022777"/>
    </source>
</evidence>
<keyword evidence="11 13" id="KW-0472">Membrane</keyword>
<name>A0A9X2U4W8_9BACT</name>
<feature type="transmembrane region" description="Helical" evidence="13">
    <location>
        <begin position="187"/>
        <end position="210"/>
    </location>
</feature>
<evidence type="ECO:0000256" key="11">
    <source>
        <dbReference type="ARBA" id="ARBA00023136"/>
    </source>
</evidence>
<evidence type="ECO:0000256" key="3">
    <source>
        <dbReference type="ARBA" id="ARBA00012438"/>
    </source>
</evidence>
<reference evidence="15" key="1">
    <citation type="submission" date="2022-08" db="EMBL/GenBank/DDBJ databases">
        <title>Genomic Encyclopedia of Type Strains, Phase V (KMG-V): Genome sequencing to study the core and pangenomes of soil and plant-associated prokaryotes.</title>
        <authorList>
            <person name="Whitman W."/>
        </authorList>
    </citation>
    <scope>NUCLEOTIDE SEQUENCE</scope>
    <source>
        <strain evidence="15">SP2016B</strain>
    </source>
</reference>
<keyword evidence="10" id="KW-0902">Two-component regulatory system</keyword>